<proteinExistence type="predicted"/>
<gene>
    <name evidence="1" type="ORF">AALO_G00291400</name>
</gene>
<evidence type="ECO:0000313" key="1">
    <source>
        <dbReference type="EMBL" id="KAG5262033.1"/>
    </source>
</evidence>
<evidence type="ECO:0008006" key="3">
    <source>
        <dbReference type="Google" id="ProtNLM"/>
    </source>
</evidence>
<protein>
    <recommendedName>
        <fullName evidence="3">Reverse transcriptase domain-containing protein</fullName>
    </recommendedName>
</protein>
<dbReference type="Proteomes" id="UP000823561">
    <property type="component" value="Chromosome 23"/>
</dbReference>
<keyword evidence="2" id="KW-1185">Reference proteome</keyword>
<name>A0AAV6FGW1_9TELE</name>
<dbReference type="AlphaFoldDB" id="A0AAV6FGW1"/>
<evidence type="ECO:0000313" key="2">
    <source>
        <dbReference type="Proteomes" id="UP000823561"/>
    </source>
</evidence>
<comment type="caution">
    <text evidence="1">The sequence shown here is derived from an EMBL/GenBank/DDBJ whole genome shotgun (WGS) entry which is preliminary data.</text>
</comment>
<reference evidence="1" key="1">
    <citation type="submission" date="2020-10" db="EMBL/GenBank/DDBJ databases">
        <title>Chromosome-scale genome assembly of the Allis shad, Alosa alosa.</title>
        <authorList>
            <person name="Margot Z."/>
            <person name="Christophe K."/>
            <person name="Cabau C."/>
            <person name="Louis A."/>
            <person name="Berthelot C."/>
            <person name="Parey E."/>
            <person name="Roest Crollius H."/>
            <person name="Montfort J."/>
            <person name="Robinson-Rechavi M."/>
            <person name="Bucao C."/>
            <person name="Bouchez O."/>
            <person name="Gislard M."/>
            <person name="Lluch J."/>
            <person name="Milhes M."/>
            <person name="Lampietro C."/>
            <person name="Lopez Roques C."/>
            <person name="Donnadieu C."/>
            <person name="Braasch I."/>
            <person name="Desvignes T."/>
            <person name="Postlethwait J."/>
            <person name="Bobe J."/>
            <person name="Guiguen Y."/>
        </authorList>
    </citation>
    <scope>NUCLEOTIDE SEQUENCE</scope>
    <source>
        <strain evidence="1">M-15738</strain>
        <tissue evidence="1">Blood</tissue>
    </source>
</reference>
<accession>A0AAV6FGW1</accession>
<dbReference type="EMBL" id="JADWDJ010000023">
    <property type="protein sequence ID" value="KAG5262033.1"/>
    <property type="molecule type" value="Genomic_DNA"/>
</dbReference>
<sequence length="148" mass="16652">MKLRDLNISSSLCSWILDLTDRPQAVRMGNIISSTLTLNWCPAGMCVKPPTRCALMGHDCMATHTSNIIIKFADDITITGCITSDDESAYRAEVATLTSWCQDNSLLYNISKTKELIVDYRRLQEEEHTPIFIGGRTVESQLLQIPWN</sequence>
<organism evidence="1 2">
    <name type="scientific">Alosa alosa</name>
    <name type="common">allis shad</name>
    <dbReference type="NCBI Taxonomy" id="278164"/>
    <lineage>
        <taxon>Eukaryota</taxon>
        <taxon>Metazoa</taxon>
        <taxon>Chordata</taxon>
        <taxon>Craniata</taxon>
        <taxon>Vertebrata</taxon>
        <taxon>Euteleostomi</taxon>
        <taxon>Actinopterygii</taxon>
        <taxon>Neopterygii</taxon>
        <taxon>Teleostei</taxon>
        <taxon>Clupei</taxon>
        <taxon>Clupeiformes</taxon>
        <taxon>Clupeoidei</taxon>
        <taxon>Clupeidae</taxon>
        <taxon>Alosa</taxon>
    </lineage>
</organism>